<comment type="caution">
    <text evidence="2">The sequence shown here is derived from an EMBL/GenBank/DDBJ whole genome shotgun (WGS) entry which is preliminary data.</text>
</comment>
<reference evidence="2 3" key="1">
    <citation type="submission" date="2016-12" db="EMBL/GenBank/DDBJ databases">
        <title>Genomic comparison of strains in the 'Actinomyces naeslundii' group.</title>
        <authorList>
            <person name="Mughal S.R."/>
            <person name="Do T."/>
            <person name="Gilbert S.C."/>
            <person name="Witherden E.A."/>
            <person name="Didelot X."/>
            <person name="Beighton D."/>
        </authorList>
    </citation>
    <scope>NUCLEOTIDE SEQUENCE [LARGE SCALE GENOMIC DNA]</scope>
    <source>
        <strain evidence="2 3">WE8B-23</strain>
    </source>
</reference>
<dbReference type="SUPFAM" id="SSF159894">
    <property type="entry name" value="YgaC/TfoX-N like"/>
    <property type="match status" value="1"/>
</dbReference>
<dbReference type="RefSeq" id="WP_075390741.1">
    <property type="nucleotide sequence ID" value="NZ_MSKS01000027.1"/>
</dbReference>
<sequence length="126" mass="13765">MAAMTPKQHHLIQRIRALVDDEPDVREVPMFGGRAIMVNDKMIVSAGKAGDLLVRVAADRHETLLSEPGAEQAQMGAGRVMRPGWITVAPEAIADDDRLAFWIDVAMRHNRAVTGGQSVGKKSRRA</sequence>
<dbReference type="InterPro" id="IPR007076">
    <property type="entry name" value="TfoX_N"/>
</dbReference>
<dbReference type="Pfam" id="PF04993">
    <property type="entry name" value="TfoX_N"/>
    <property type="match status" value="1"/>
</dbReference>
<dbReference type="Gene3D" id="3.30.1460.30">
    <property type="entry name" value="YgaC/TfoX-N like chaperone"/>
    <property type="match status" value="1"/>
</dbReference>
<gene>
    <name evidence="2" type="ORF">BKH20_08800</name>
</gene>
<organism evidence="2 3">
    <name type="scientific">Actinomyces oris</name>
    <dbReference type="NCBI Taxonomy" id="544580"/>
    <lineage>
        <taxon>Bacteria</taxon>
        <taxon>Bacillati</taxon>
        <taxon>Actinomycetota</taxon>
        <taxon>Actinomycetes</taxon>
        <taxon>Actinomycetales</taxon>
        <taxon>Actinomycetaceae</taxon>
        <taxon>Actinomyces</taxon>
    </lineage>
</organism>
<dbReference type="EMBL" id="MSKS01000027">
    <property type="protein sequence ID" value="OLO68705.1"/>
    <property type="molecule type" value="Genomic_DNA"/>
</dbReference>
<dbReference type="OrthoDB" id="214902at2"/>
<name>A0A1Q8WMQ2_9ACTO</name>
<evidence type="ECO:0000313" key="3">
    <source>
        <dbReference type="Proteomes" id="UP000185963"/>
    </source>
</evidence>
<feature type="domain" description="TfoX N-terminal" evidence="1">
    <location>
        <begin position="21"/>
        <end position="108"/>
    </location>
</feature>
<accession>A0A1Q8WMQ2</accession>
<evidence type="ECO:0000313" key="2">
    <source>
        <dbReference type="EMBL" id="OLO68705.1"/>
    </source>
</evidence>
<dbReference type="AlphaFoldDB" id="A0A1Q8WMQ2"/>
<evidence type="ECO:0000259" key="1">
    <source>
        <dbReference type="Pfam" id="PF04993"/>
    </source>
</evidence>
<protein>
    <recommendedName>
        <fullName evidence="1">TfoX N-terminal domain-containing protein</fullName>
    </recommendedName>
</protein>
<dbReference type="Proteomes" id="UP000185963">
    <property type="component" value="Unassembled WGS sequence"/>
</dbReference>
<proteinExistence type="predicted"/>